<dbReference type="PANTHER" id="PTHR33164:SF64">
    <property type="entry name" value="TRANSCRIPTIONAL REGULATOR SLYA"/>
    <property type="match status" value="1"/>
</dbReference>
<evidence type="ECO:0000256" key="3">
    <source>
        <dbReference type="ARBA" id="ARBA00023163"/>
    </source>
</evidence>
<dbReference type="RefSeq" id="WP_350353342.1">
    <property type="nucleotide sequence ID" value="NZ_CP158357.1"/>
</dbReference>
<keyword evidence="3" id="KW-0804">Transcription</keyword>
<dbReference type="SUPFAM" id="SSF46785">
    <property type="entry name" value="Winged helix' DNA-binding domain"/>
    <property type="match status" value="1"/>
</dbReference>
<evidence type="ECO:0000256" key="1">
    <source>
        <dbReference type="ARBA" id="ARBA00023015"/>
    </source>
</evidence>
<dbReference type="InterPro" id="IPR036390">
    <property type="entry name" value="WH_DNA-bd_sf"/>
</dbReference>
<protein>
    <submittedName>
        <fullName evidence="5">MarR family winged helix-turn-helix transcriptional regulator</fullName>
    </submittedName>
</protein>
<dbReference type="InterPro" id="IPR036388">
    <property type="entry name" value="WH-like_DNA-bd_sf"/>
</dbReference>
<dbReference type="PROSITE" id="PS50995">
    <property type="entry name" value="HTH_MARR_2"/>
    <property type="match status" value="1"/>
</dbReference>
<dbReference type="Pfam" id="PF01047">
    <property type="entry name" value="MarR"/>
    <property type="match status" value="1"/>
</dbReference>
<dbReference type="AlphaFoldDB" id="A0AAU7W253"/>
<dbReference type="InterPro" id="IPR039422">
    <property type="entry name" value="MarR/SlyA-like"/>
</dbReference>
<dbReference type="GO" id="GO:0003677">
    <property type="term" value="F:DNA binding"/>
    <property type="evidence" value="ECO:0007669"/>
    <property type="project" value="UniProtKB-KW"/>
</dbReference>
<proteinExistence type="predicted"/>
<evidence type="ECO:0000256" key="2">
    <source>
        <dbReference type="ARBA" id="ARBA00023125"/>
    </source>
</evidence>
<dbReference type="GO" id="GO:0006950">
    <property type="term" value="P:response to stress"/>
    <property type="evidence" value="ECO:0007669"/>
    <property type="project" value="TreeGrafter"/>
</dbReference>
<gene>
    <name evidence="5" type="ORF">ABS642_10750</name>
</gene>
<dbReference type="Gene3D" id="1.10.10.10">
    <property type="entry name" value="Winged helix-like DNA-binding domain superfamily/Winged helix DNA-binding domain"/>
    <property type="match status" value="1"/>
</dbReference>
<accession>A0AAU7W253</accession>
<name>A0AAU7W253_9MICO</name>
<organism evidence="5">
    <name type="scientific">Microbacterium sp. A8/3-1</name>
    <dbReference type="NCBI Taxonomy" id="3160749"/>
    <lineage>
        <taxon>Bacteria</taxon>
        <taxon>Bacillati</taxon>
        <taxon>Actinomycetota</taxon>
        <taxon>Actinomycetes</taxon>
        <taxon>Micrococcales</taxon>
        <taxon>Microbacteriaceae</taxon>
        <taxon>Microbacterium</taxon>
    </lineage>
</organism>
<dbReference type="EMBL" id="CP158357">
    <property type="protein sequence ID" value="XBX80541.1"/>
    <property type="molecule type" value="Genomic_DNA"/>
</dbReference>
<keyword evidence="1" id="KW-0805">Transcription regulation</keyword>
<feature type="domain" description="HTH marR-type" evidence="4">
    <location>
        <begin position="1"/>
        <end position="143"/>
    </location>
</feature>
<keyword evidence="2" id="KW-0238">DNA-binding</keyword>
<evidence type="ECO:0000259" key="4">
    <source>
        <dbReference type="PROSITE" id="PS50995"/>
    </source>
</evidence>
<dbReference type="InterPro" id="IPR000835">
    <property type="entry name" value="HTH_MarR-typ"/>
</dbReference>
<dbReference type="SMART" id="SM00347">
    <property type="entry name" value="HTH_MARR"/>
    <property type="match status" value="1"/>
</dbReference>
<evidence type="ECO:0000313" key="5">
    <source>
        <dbReference type="EMBL" id="XBX80541.1"/>
    </source>
</evidence>
<dbReference type="GO" id="GO:0003700">
    <property type="term" value="F:DNA-binding transcription factor activity"/>
    <property type="evidence" value="ECO:0007669"/>
    <property type="project" value="InterPro"/>
</dbReference>
<dbReference type="PANTHER" id="PTHR33164">
    <property type="entry name" value="TRANSCRIPTIONAL REGULATOR, MARR FAMILY"/>
    <property type="match status" value="1"/>
</dbReference>
<reference evidence="5" key="1">
    <citation type="submission" date="2024-06" db="EMBL/GenBank/DDBJ databases">
        <title>Draft genome sequence of Microbacterium sp. strain A8/3-1, isolated from Oxytropis tragacanthoides Fisch. ex DC. Root nodules in the Altai region of Russia.</title>
        <authorList>
            <person name="Sazanova A."/>
            <person name="Guro P."/>
            <person name="Kuznetsova I."/>
            <person name="Belimov A."/>
            <person name="Safronova V."/>
        </authorList>
    </citation>
    <scope>NUCLEOTIDE SEQUENCE</scope>
    <source>
        <strain evidence="5">A8/3-1</strain>
    </source>
</reference>
<sequence>MAESLEPGQSPGLLLWRATLSWQRDITAALKPLGLTHVQFVLLASAWWLTQVAGEQPSQRRIAEHANTDAMMTSQVIRTLADKRLLLRSTNPDDARARVIEVTREGVELAVLAVRVVEEADRLFFEAAGDQSALMAVLKALNR</sequence>